<evidence type="ECO:0000256" key="1">
    <source>
        <dbReference type="SAM" id="Phobius"/>
    </source>
</evidence>
<name>A0A1H7S406_9NOCA</name>
<dbReference type="OrthoDB" id="4559844at2"/>
<keyword evidence="1" id="KW-0472">Membrane</keyword>
<dbReference type="AlphaFoldDB" id="A0A1H7S406"/>
<accession>A0A1H7S406</accession>
<gene>
    <name evidence="2" type="ORF">SAMN05444583_112148</name>
</gene>
<proteinExistence type="predicted"/>
<feature type="transmembrane region" description="Helical" evidence="1">
    <location>
        <begin position="20"/>
        <end position="46"/>
    </location>
</feature>
<keyword evidence="1" id="KW-1133">Transmembrane helix</keyword>
<dbReference type="RefSeq" id="WP_072751013.1">
    <property type="nucleotide sequence ID" value="NZ_FOAW01000012.1"/>
</dbReference>
<evidence type="ECO:0000313" key="3">
    <source>
        <dbReference type="Proteomes" id="UP000198677"/>
    </source>
</evidence>
<protein>
    <submittedName>
        <fullName evidence="2">Uncharacterized protein</fullName>
    </submittedName>
</protein>
<evidence type="ECO:0000313" key="2">
    <source>
        <dbReference type="EMBL" id="SEL67342.1"/>
    </source>
</evidence>
<dbReference type="EMBL" id="FOAW01000012">
    <property type="protein sequence ID" value="SEL67342.1"/>
    <property type="molecule type" value="Genomic_DNA"/>
</dbReference>
<dbReference type="Proteomes" id="UP000198677">
    <property type="component" value="Unassembled WGS sequence"/>
</dbReference>
<sequence length="68" mass="7309">MTQIASWWDGLELWVIGLPFIPQLILVMAVMMPLAIGIATGADLLLARIFVLLGRDSAATVATEEGAR</sequence>
<keyword evidence="1" id="KW-0812">Transmembrane</keyword>
<keyword evidence="3" id="KW-1185">Reference proteome</keyword>
<organism evidence="2 3">
    <name type="scientific">Rhodococcus maanshanensis</name>
    <dbReference type="NCBI Taxonomy" id="183556"/>
    <lineage>
        <taxon>Bacteria</taxon>
        <taxon>Bacillati</taxon>
        <taxon>Actinomycetota</taxon>
        <taxon>Actinomycetes</taxon>
        <taxon>Mycobacteriales</taxon>
        <taxon>Nocardiaceae</taxon>
        <taxon>Rhodococcus</taxon>
    </lineage>
</organism>
<reference evidence="3" key="1">
    <citation type="submission" date="2016-10" db="EMBL/GenBank/DDBJ databases">
        <authorList>
            <person name="Varghese N."/>
            <person name="Submissions S."/>
        </authorList>
    </citation>
    <scope>NUCLEOTIDE SEQUENCE [LARGE SCALE GENOMIC DNA]</scope>
    <source>
        <strain evidence="3">DSM 44675</strain>
    </source>
</reference>